<name>A0AAD5IZ40_ACENE</name>
<proteinExistence type="predicted"/>
<comment type="caution">
    <text evidence="1">The sequence shown here is derived from an EMBL/GenBank/DDBJ whole genome shotgun (WGS) entry which is preliminary data.</text>
</comment>
<sequence>MDPLSIRCRQPAAATAICWSDCSVYSRSTCNSGSLYFHKSSDINSDSIDDSHQAIRNLITQLNFLFSPDIGNQSPLSVGVASQAILARHSTTARSASTDHQTLTQIRRRLPLGT</sequence>
<reference evidence="1" key="2">
    <citation type="submission" date="2023-02" db="EMBL/GenBank/DDBJ databases">
        <authorList>
            <person name="Swenson N.G."/>
            <person name="Wegrzyn J.L."/>
            <person name="Mcevoy S.L."/>
        </authorList>
    </citation>
    <scope>NUCLEOTIDE SEQUENCE</scope>
    <source>
        <strain evidence="1">91603</strain>
        <tissue evidence="1">Leaf</tissue>
    </source>
</reference>
<evidence type="ECO:0000313" key="2">
    <source>
        <dbReference type="Proteomes" id="UP001064489"/>
    </source>
</evidence>
<gene>
    <name evidence="1" type="ORF">LWI28_012832</name>
</gene>
<dbReference type="Proteomes" id="UP001064489">
    <property type="component" value="Chromosome 4"/>
</dbReference>
<dbReference type="AlphaFoldDB" id="A0AAD5IZ40"/>
<dbReference type="EMBL" id="JAJSOW010000101">
    <property type="protein sequence ID" value="KAI9181246.1"/>
    <property type="molecule type" value="Genomic_DNA"/>
</dbReference>
<accession>A0AAD5IZ40</accession>
<evidence type="ECO:0000313" key="1">
    <source>
        <dbReference type="EMBL" id="KAI9181246.1"/>
    </source>
</evidence>
<organism evidence="1 2">
    <name type="scientific">Acer negundo</name>
    <name type="common">Box elder</name>
    <dbReference type="NCBI Taxonomy" id="4023"/>
    <lineage>
        <taxon>Eukaryota</taxon>
        <taxon>Viridiplantae</taxon>
        <taxon>Streptophyta</taxon>
        <taxon>Embryophyta</taxon>
        <taxon>Tracheophyta</taxon>
        <taxon>Spermatophyta</taxon>
        <taxon>Magnoliopsida</taxon>
        <taxon>eudicotyledons</taxon>
        <taxon>Gunneridae</taxon>
        <taxon>Pentapetalae</taxon>
        <taxon>rosids</taxon>
        <taxon>malvids</taxon>
        <taxon>Sapindales</taxon>
        <taxon>Sapindaceae</taxon>
        <taxon>Hippocastanoideae</taxon>
        <taxon>Acereae</taxon>
        <taxon>Acer</taxon>
    </lineage>
</organism>
<reference evidence="1" key="1">
    <citation type="journal article" date="2022" name="Plant J.">
        <title>Strategies of tolerance reflected in two North American maple genomes.</title>
        <authorList>
            <person name="McEvoy S.L."/>
            <person name="Sezen U.U."/>
            <person name="Trouern-Trend A."/>
            <person name="McMahon S.M."/>
            <person name="Schaberg P.G."/>
            <person name="Yang J."/>
            <person name="Wegrzyn J.L."/>
            <person name="Swenson N.G."/>
        </authorList>
    </citation>
    <scope>NUCLEOTIDE SEQUENCE</scope>
    <source>
        <strain evidence="1">91603</strain>
    </source>
</reference>
<protein>
    <submittedName>
        <fullName evidence="1">Uncharacterized protein</fullName>
    </submittedName>
</protein>
<keyword evidence="2" id="KW-1185">Reference proteome</keyword>